<dbReference type="RefSeq" id="WP_016355608.1">
    <property type="nucleotide sequence ID" value="NC_021250.1"/>
</dbReference>
<name>R4IU16_9PSED</name>
<accession>R4IU16</accession>
<reference evidence="1" key="1">
    <citation type="journal article" date="2013" name="Plasmid">
        <title>Complete nucleotide sequence of the self-transmissible TOL plasmid pD2RT provides new insight into arrangement of toluene catabolic plasmids.</title>
        <authorList>
            <person name="Jutkina J."/>
            <person name="Hansen L.H."/>
            <person name="Li L."/>
            <person name="Heinaru E."/>
            <person name="Vedler E."/>
            <person name="Joesaar M."/>
            <person name="Heinaru A."/>
        </authorList>
    </citation>
    <scope>NUCLEOTIDE SEQUENCE</scope>
    <source>
        <strain evidence="1">D2RT</strain>
        <plasmid evidence="1">pD2RT</plasmid>
    </source>
</reference>
<protein>
    <submittedName>
        <fullName evidence="1">Uncharacterized protein</fullName>
    </submittedName>
</protein>
<gene>
    <name evidence="1" type="ORF">pD2RT_005</name>
</gene>
<evidence type="ECO:0000313" key="1">
    <source>
        <dbReference type="EMBL" id="AGC70359.1"/>
    </source>
</evidence>
<proteinExistence type="predicted"/>
<dbReference type="EMBL" id="JX891462">
    <property type="protein sequence ID" value="AGC70359.1"/>
    <property type="molecule type" value="Genomic_DNA"/>
</dbReference>
<dbReference type="AlphaFoldDB" id="R4IU16"/>
<geneLocation type="plasmid" evidence="1">
    <name>pD2RT</name>
</geneLocation>
<sequence length="156" mass="18348">MSSMRLFFRTDKPSQLKSFIDESLNFNIMLEQVEDVSILDGGDLKSSSQGVWFEWYTYADWSSFDHCLFLAVIEQCAHLYTDVLELHSTLIDGVPYKPGEGLSFDRKAFIDHLEKYRLTNEWFDDEGQIRLPYPHELVNAGREPQHYLERFRINIS</sequence>
<organism evidence="1">
    <name type="scientific">Pseudomonas migulae</name>
    <dbReference type="NCBI Taxonomy" id="78543"/>
    <lineage>
        <taxon>Bacteria</taxon>
        <taxon>Pseudomonadati</taxon>
        <taxon>Pseudomonadota</taxon>
        <taxon>Gammaproteobacteria</taxon>
        <taxon>Pseudomonadales</taxon>
        <taxon>Pseudomonadaceae</taxon>
        <taxon>Pseudomonas</taxon>
    </lineage>
</organism>
<keyword evidence="1" id="KW-0614">Plasmid</keyword>